<keyword evidence="8" id="KW-0943">RNA-mediated gene silencing</keyword>
<dbReference type="InterPro" id="IPR041006">
    <property type="entry name" value="Morc_S5"/>
</dbReference>
<gene>
    <name evidence="14" type="ORF">CXB51_035051</name>
</gene>
<evidence type="ECO:0000256" key="7">
    <source>
        <dbReference type="ARBA" id="ARBA00023054"/>
    </source>
</evidence>
<comment type="similarity">
    <text evidence="2">Belongs to the MORC ATPase protein family.</text>
</comment>
<evidence type="ECO:0000256" key="3">
    <source>
        <dbReference type="ARBA" id="ARBA00022722"/>
    </source>
</evidence>
<dbReference type="Pfam" id="PF13589">
    <property type="entry name" value="HATPase_c_3"/>
    <property type="match status" value="1"/>
</dbReference>
<dbReference type="GO" id="GO:0005634">
    <property type="term" value="C:nucleus"/>
    <property type="evidence" value="ECO:0007669"/>
    <property type="project" value="UniProtKB-SubCell"/>
</dbReference>
<dbReference type="GO" id="GO:0031047">
    <property type="term" value="P:regulatory ncRNA-mediated gene silencing"/>
    <property type="evidence" value="ECO:0007669"/>
    <property type="project" value="UniProtKB-KW"/>
</dbReference>
<dbReference type="GO" id="GO:0031349">
    <property type="term" value="P:positive regulation of defense response"/>
    <property type="evidence" value="ECO:0007669"/>
    <property type="project" value="UniProtKB-ARBA"/>
</dbReference>
<dbReference type="EMBL" id="JAHUZN010000013">
    <property type="protein sequence ID" value="KAG8472935.1"/>
    <property type="molecule type" value="Genomic_DNA"/>
</dbReference>
<dbReference type="Gene3D" id="3.30.565.10">
    <property type="entry name" value="Histidine kinase-like ATPase, C-terminal domain"/>
    <property type="match status" value="1"/>
</dbReference>
<keyword evidence="3" id="KW-0540">Nuclease</keyword>
<keyword evidence="6" id="KW-0156">Chromatin regulator</keyword>
<keyword evidence="10" id="KW-0539">Nucleus</keyword>
<comment type="caution">
    <text evidence="14">The sequence shown here is derived from an EMBL/GenBank/DDBJ whole genome shotgun (WGS) entry which is preliminary data.</text>
</comment>
<feature type="domain" description="Morc S5" evidence="13">
    <location>
        <begin position="412"/>
        <end position="550"/>
    </location>
</feature>
<reference evidence="14 15" key="1">
    <citation type="journal article" date="2021" name="bioRxiv">
        <title>The Gossypium anomalum genome as a resource for cotton improvement and evolutionary analysis of hybrid incompatibility.</title>
        <authorList>
            <person name="Grover C.E."/>
            <person name="Yuan D."/>
            <person name="Arick M.A."/>
            <person name="Miller E.R."/>
            <person name="Hu G."/>
            <person name="Peterson D.G."/>
            <person name="Wendel J.F."/>
            <person name="Udall J.A."/>
        </authorList>
    </citation>
    <scope>NUCLEOTIDE SEQUENCE [LARGE SCALE GENOMIC DNA]</scope>
    <source>
        <strain evidence="14">JFW-Udall</strain>
        <tissue evidence="14">Leaf</tissue>
    </source>
</reference>
<accession>A0A8J5Y8S5</accession>
<dbReference type="Pfam" id="PF17942">
    <property type="entry name" value="Morc6_S5"/>
    <property type="match status" value="1"/>
</dbReference>
<protein>
    <recommendedName>
        <fullName evidence="13">Morc S5 domain-containing protein</fullName>
    </recommendedName>
</protein>
<comment type="subcellular location">
    <subcellularLocation>
        <location evidence="1">Nucleus</location>
    </subcellularLocation>
</comment>
<keyword evidence="5" id="KW-0227">DNA damage</keyword>
<evidence type="ECO:0000256" key="4">
    <source>
        <dbReference type="ARBA" id="ARBA00022759"/>
    </source>
</evidence>
<dbReference type="GO" id="GO:0006325">
    <property type="term" value="P:chromatin organization"/>
    <property type="evidence" value="ECO:0007669"/>
    <property type="project" value="UniProtKB-KW"/>
</dbReference>
<evidence type="ECO:0000256" key="10">
    <source>
        <dbReference type="ARBA" id="ARBA00023242"/>
    </source>
</evidence>
<evidence type="ECO:0000256" key="12">
    <source>
        <dbReference type="SAM" id="MobiDB-lite"/>
    </source>
</evidence>
<dbReference type="Proteomes" id="UP000701853">
    <property type="component" value="Chromosome 13"/>
</dbReference>
<dbReference type="InterPro" id="IPR036890">
    <property type="entry name" value="HATPase_C_sf"/>
</dbReference>
<keyword evidence="7 11" id="KW-0175">Coiled coil</keyword>
<feature type="compositionally biased region" description="Polar residues" evidence="12">
    <location>
        <begin position="64"/>
        <end position="89"/>
    </location>
</feature>
<dbReference type="SUPFAM" id="SSF55874">
    <property type="entry name" value="ATPase domain of HSP90 chaperone/DNA topoisomerase II/histidine kinase"/>
    <property type="match status" value="1"/>
</dbReference>
<keyword evidence="4" id="KW-0255">Endonuclease</keyword>
<dbReference type="AlphaFoldDB" id="A0A8J5Y8S5"/>
<keyword evidence="15" id="KW-1185">Reference proteome</keyword>
<dbReference type="GO" id="GO:0006281">
    <property type="term" value="P:DNA repair"/>
    <property type="evidence" value="ECO:0007669"/>
    <property type="project" value="UniProtKB-KW"/>
</dbReference>
<evidence type="ECO:0000313" key="15">
    <source>
        <dbReference type="Proteomes" id="UP000701853"/>
    </source>
</evidence>
<evidence type="ECO:0000256" key="2">
    <source>
        <dbReference type="ARBA" id="ARBA00007845"/>
    </source>
</evidence>
<feature type="coiled-coil region" evidence="11">
    <location>
        <begin position="664"/>
        <end position="719"/>
    </location>
</feature>
<dbReference type="PANTHER" id="PTHR23336:SF44">
    <property type="entry name" value="PROTEIN MICRORCHIDIA 6"/>
    <property type="match status" value="1"/>
</dbReference>
<organism evidence="14 15">
    <name type="scientific">Gossypium anomalum</name>
    <dbReference type="NCBI Taxonomy" id="47600"/>
    <lineage>
        <taxon>Eukaryota</taxon>
        <taxon>Viridiplantae</taxon>
        <taxon>Streptophyta</taxon>
        <taxon>Embryophyta</taxon>
        <taxon>Tracheophyta</taxon>
        <taxon>Spermatophyta</taxon>
        <taxon>Magnoliopsida</taxon>
        <taxon>eudicotyledons</taxon>
        <taxon>Gunneridae</taxon>
        <taxon>Pentapetalae</taxon>
        <taxon>rosids</taxon>
        <taxon>malvids</taxon>
        <taxon>Malvales</taxon>
        <taxon>Malvaceae</taxon>
        <taxon>Malvoideae</taxon>
        <taxon>Gossypium</taxon>
    </lineage>
</organism>
<dbReference type="InterPro" id="IPR045261">
    <property type="entry name" value="MORC_ATPase"/>
</dbReference>
<evidence type="ECO:0000256" key="9">
    <source>
        <dbReference type="ARBA" id="ARBA00023204"/>
    </source>
</evidence>
<evidence type="ECO:0000256" key="1">
    <source>
        <dbReference type="ARBA" id="ARBA00004123"/>
    </source>
</evidence>
<evidence type="ECO:0000256" key="8">
    <source>
        <dbReference type="ARBA" id="ARBA00023158"/>
    </source>
</evidence>
<evidence type="ECO:0000256" key="11">
    <source>
        <dbReference type="SAM" id="Coils"/>
    </source>
</evidence>
<evidence type="ECO:0000256" key="6">
    <source>
        <dbReference type="ARBA" id="ARBA00022853"/>
    </source>
</evidence>
<proteinExistence type="inferred from homology"/>
<keyword evidence="9" id="KW-0234">DNA repair</keyword>
<evidence type="ECO:0000259" key="13">
    <source>
        <dbReference type="Pfam" id="PF17942"/>
    </source>
</evidence>
<dbReference type="OrthoDB" id="757982at2759"/>
<sequence length="740" mass="83072">MNCIDVVDLSSDDELGEVDLKPVKLEPGTIGSMIQQQHNHSVQPVKLFSSKTQARKQASEENKSSNNALSTGQSSTSVLEQCQSPGDDTGVCSTSAVSPAPICRQFWKAGSYEGGLGSKVTLQTVAELLDNAIDEIQNGATFVIVDKTSNPRDGSPALLVQDDGGGMDPEAMRRCMSFGFSDKKSKSAIGQYGNGFKTSSMRLGADVIVFSRHLDDRFGSSTMIIFFLVHQNCILVSLEVTVELLCSCVILVRYMRVGLDKELSFCLETIPNEDRCLALSLTQSIGLLSYSFLTRTCHDRIVVPMVDYELNLSNGTLDVLHGREHFASNLSILLKWSPFSTEAELLKQFDDIGSHGTKIIIYNLWLNNDGNSELDFDSDEKDICISGDIKKVDTIPAWKAVNEQHIARRYHHSLRVYLSILYLRIPETFRIILRGEIVEHHNIADDLKYIEYILYKPQSVGSVEGAVVSTIGFLKEAPRVNIHGFCVYHKNRLILPFWQVVSYSDSRGRGVVGVLEANFVEPTHNKQDFERTSLFQKLEGRLKEMTWEYWDYHCGLIGYQIKKKSQPPASHYSSHFTGQSSVQESVGLNKIYMVSDRVKGRLDVTEQSIPISSHGRSMQGLPMKRKEHVDLVKIEKVKRQAGTGGKTYLQPLNGIGNHLRDEETQNLLQENKKLRAKCLEYDKRGEELTIKVEELKNEMREVQREYGQLLAELKSLDAVKDEKDVNVVEIDIPYQLQSGS</sequence>
<dbReference type="GO" id="GO:0004519">
    <property type="term" value="F:endonuclease activity"/>
    <property type="evidence" value="ECO:0007669"/>
    <property type="project" value="UniProtKB-KW"/>
</dbReference>
<feature type="region of interest" description="Disordered" evidence="12">
    <location>
        <begin position="38"/>
        <end position="89"/>
    </location>
</feature>
<evidence type="ECO:0000256" key="5">
    <source>
        <dbReference type="ARBA" id="ARBA00022763"/>
    </source>
</evidence>
<evidence type="ECO:0000313" key="14">
    <source>
        <dbReference type="EMBL" id="KAG8472935.1"/>
    </source>
</evidence>
<keyword evidence="4" id="KW-0378">Hydrolase</keyword>
<dbReference type="PANTHER" id="PTHR23336">
    <property type="entry name" value="ZINC FINGER CW-TYPE COILED-COIL DOMAIN PROTEIN 3"/>
    <property type="match status" value="1"/>
</dbReference>
<name>A0A8J5Y8S5_9ROSI</name>
<dbReference type="GO" id="GO:0016887">
    <property type="term" value="F:ATP hydrolysis activity"/>
    <property type="evidence" value="ECO:0007669"/>
    <property type="project" value="InterPro"/>
</dbReference>